<evidence type="ECO:0000313" key="9">
    <source>
        <dbReference type="Proteomes" id="UP000243077"/>
    </source>
</evidence>
<evidence type="ECO:0000256" key="1">
    <source>
        <dbReference type="ARBA" id="ARBA00007905"/>
    </source>
</evidence>
<dbReference type="PROSITE" id="PS00798">
    <property type="entry name" value="ALDOKETO_REDUCTASE_1"/>
    <property type="match status" value="1"/>
</dbReference>
<dbReference type="InterPro" id="IPR023210">
    <property type="entry name" value="NADP_OxRdtase_dom"/>
</dbReference>
<reference evidence="8 9" key="1">
    <citation type="submission" date="2018-02" db="EMBL/GenBank/DDBJ databases">
        <title>Complete genome of the streamlined marine actinobacterium Pontimonas salivibrio CL-TW6 adapted to coastal planktonic lifestype.</title>
        <authorList>
            <person name="Cho B.C."/>
            <person name="Hardies S.C."/>
            <person name="Jang G.I."/>
            <person name="Hwang C.Y."/>
        </authorList>
    </citation>
    <scope>NUCLEOTIDE SEQUENCE [LARGE SCALE GENOMIC DNA]</scope>
    <source>
        <strain evidence="8 9">CL-TW6</strain>
    </source>
</reference>
<evidence type="ECO:0000256" key="2">
    <source>
        <dbReference type="ARBA" id="ARBA00022857"/>
    </source>
</evidence>
<feature type="active site" description="Proton donor" evidence="4">
    <location>
        <position position="53"/>
    </location>
</feature>
<keyword evidence="2" id="KW-0521">NADP</keyword>
<dbReference type="InterPro" id="IPR018170">
    <property type="entry name" value="Aldo/ket_reductase_CS"/>
</dbReference>
<dbReference type="PANTHER" id="PTHR43827">
    <property type="entry name" value="2,5-DIKETO-D-GLUCONIC ACID REDUCTASE"/>
    <property type="match status" value="1"/>
</dbReference>
<sequence>MASHDIPQLELHDGTTIDQLGLGVYKVPEEETEKVVTTALEVGYRLIDTASMYDNEAAVGRAIRHSGIAREDISVATKFWLEDLGYDNTLRAFERSLDAMGLDYIDRYLIHWPAPERNLFVESWAAMLALKNDGAVRSIGVCNFHPEHLERLISASGVAPAINQVEMHPWLTQEPLRVFHQDHGIVTQAWSPLARGQILDEATLVALAAHYGRSVSQIVLRWHIQRGDAVVAKSVRRERLAENLQVFDFDLTAEDMATISGLNRDYRTGVDPNDRN</sequence>
<protein>
    <submittedName>
        <fullName evidence="8">Aldo/keto reductase</fullName>
    </submittedName>
</protein>
<dbReference type="InterPro" id="IPR020471">
    <property type="entry name" value="AKR"/>
</dbReference>
<dbReference type="Pfam" id="PF00248">
    <property type="entry name" value="Aldo_ket_red"/>
    <property type="match status" value="1"/>
</dbReference>
<dbReference type="PANTHER" id="PTHR43827:SF3">
    <property type="entry name" value="NADP-DEPENDENT OXIDOREDUCTASE DOMAIN-CONTAINING PROTEIN"/>
    <property type="match status" value="1"/>
</dbReference>
<dbReference type="PROSITE" id="PS00062">
    <property type="entry name" value="ALDOKETO_REDUCTASE_2"/>
    <property type="match status" value="1"/>
</dbReference>
<dbReference type="FunFam" id="3.20.20.100:FF:000015">
    <property type="entry name" value="Oxidoreductase, aldo/keto reductase family"/>
    <property type="match status" value="1"/>
</dbReference>
<dbReference type="EMBL" id="CP026923">
    <property type="protein sequence ID" value="AVG24471.1"/>
    <property type="molecule type" value="Genomic_DNA"/>
</dbReference>
<feature type="site" description="Lowers pKa of active site Tyr" evidence="6">
    <location>
        <position position="78"/>
    </location>
</feature>
<evidence type="ECO:0000256" key="4">
    <source>
        <dbReference type="PIRSR" id="PIRSR000097-1"/>
    </source>
</evidence>
<dbReference type="InterPro" id="IPR036812">
    <property type="entry name" value="NAD(P)_OxRdtase_dom_sf"/>
</dbReference>
<proteinExistence type="inferred from homology"/>
<feature type="domain" description="NADP-dependent oxidoreductase" evidence="7">
    <location>
        <begin position="24"/>
        <end position="263"/>
    </location>
</feature>
<dbReference type="Proteomes" id="UP000243077">
    <property type="component" value="Chromosome"/>
</dbReference>
<evidence type="ECO:0000256" key="5">
    <source>
        <dbReference type="PIRSR" id="PIRSR000097-2"/>
    </source>
</evidence>
<organism evidence="8 9">
    <name type="scientific">Pontimonas salivibrio</name>
    <dbReference type="NCBI Taxonomy" id="1159327"/>
    <lineage>
        <taxon>Bacteria</taxon>
        <taxon>Bacillati</taxon>
        <taxon>Actinomycetota</taxon>
        <taxon>Actinomycetes</taxon>
        <taxon>Micrococcales</taxon>
        <taxon>Microbacteriaceae</taxon>
        <taxon>Pontimonas</taxon>
    </lineage>
</organism>
<evidence type="ECO:0000259" key="7">
    <source>
        <dbReference type="Pfam" id="PF00248"/>
    </source>
</evidence>
<dbReference type="PIRSF" id="PIRSF000097">
    <property type="entry name" value="AKR"/>
    <property type="match status" value="1"/>
</dbReference>
<dbReference type="KEGG" id="psai:C3B54_111533"/>
<keyword evidence="9" id="KW-1185">Reference proteome</keyword>
<dbReference type="RefSeq" id="WP_104913942.1">
    <property type="nucleotide sequence ID" value="NZ_CP026923.1"/>
</dbReference>
<evidence type="ECO:0000256" key="3">
    <source>
        <dbReference type="ARBA" id="ARBA00023002"/>
    </source>
</evidence>
<gene>
    <name evidence="8" type="ORF">C3B54_111533</name>
</gene>
<dbReference type="SUPFAM" id="SSF51430">
    <property type="entry name" value="NAD(P)-linked oxidoreductase"/>
    <property type="match status" value="1"/>
</dbReference>
<keyword evidence="3" id="KW-0560">Oxidoreductase</keyword>
<dbReference type="AlphaFoldDB" id="A0A2L2BS46"/>
<accession>A0A2L2BS46</accession>
<dbReference type="PRINTS" id="PR00069">
    <property type="entry name" value="ALDKETRDTASE"/>
</dbReference>
<dbReference type="OrthoDB" id="9804790at2"/>
<evidence type="ECO:0000256" key="6">
    <source>
        <dbReference type="PIRSR" id="PIRSR000097-3"/>
    </source>
</evidence>
<evidence type="ECO:0000313" key="8">
    <source>
        <dbReference type="EMBL" id="AVG24471.1"/>
    </source>
</evidence>
<feature type="binding site" evidence="5">
    <location>
        <position position="111"/>
    </location>
    <ligand>
        <name>substrate</name>
    </ligand>
</feature>
<dbReference type="GO" id="GO:0016616">
    <property type="term" value="F:oxidoreductase activity, acting on the CH-OH group of donors, NAD or NADP as acceptor"/>
    <property type="evidence" value="ECO:0007669"/>
    <property type="project" value="UniProtKB-ARBA"/>
</dbReference>
<comment type="similarity">
    <text evidence="1">Belongs to the aldo/keto reductase family.</text>
</comment>
<name>A0A2L2BS46_9MICO</name>
<dbReference type="Gene3D" id="3.20.20.100">
    <property type="entry name" value="NADP-dependent oxidoreductase domain"/>
    <property type="match status" value="1"/>
</dbReference>